<keyword evidence="5 6" id="KW-0472">Membrane</keyword>
<evidence type="ECO:0000256" key="1">
    <source>
        <dbReference type="ARBA" id="ARBA00004141"/>
    </source>
</evidence>
<dbReference type="AlphaFoldDB" id="A0A5R9IFZ0"/>
<accession>A0A5R9IFZ0</accession>
<keyword evidence="6" id="KW-1003">Cell membrane</keyword>
<feature type="transmembrane region" description="Helical" evidence="6">
    <location>
        <begin position="48"/>
        <end position="70"/>
    </location>
</feature>
<reference evidence="7 8" key="1">
    <citation type="submission" date="2019-05" db="EMBL/GenBank/DDBJ databases">
        <title>Genome sequences of Thalassotalea litorea 1K03283.</title>
        <authorList>
            <person name="Zhang D."/>
        </authorList>
    </citation>
    <scope>NUCLEOTIDE SEQUENCE [LARGE SCALE GENOMIC DNA]</scope>
    <source>
        <strain evidence="7 8">MCCC 1K03283</strain>
    </source>
</reference>
<gene>
    <name evidence="7" type="ORF">FE810_14590</name>
</gene>
<dbReference type="PANTHER" id="PTHR43483:SF3">
    <property type="entry name" value="MEMBRANE TRANSPORTER PROTEIN HI_0806-RELATED"/>
    <property type="match status" value="1"/>
</dbReference>
<feature type="transmembrane region" description="Helical" evidence="6">
    <location>
        <begin position="175"/>
        <end position="200"/>
    </location>
</feature>
<comment type="similarity">
    <text evidence="2 6">Belongs to the 4-toluene sulfonate uptake permease (TSUP) (TC 2.A.102) family.</text>
</comment>
<dbReference type="GO" id="GO:0005886">
    <property type="term" value="C:plasma membrane"/>
    <property type="evidence" value="ECO:0007669"/>
    <property type="project" value="UniProtKB-SubCell"/>
</dbReference>
<name>A0A5R9IFZ0_9GAMM</name>
<feature type="transmembrane region" description="Helical" evidence="6">
    <location>
        <begin position="12"/>
        <end position="42"/>
    </location>
</feature>
<proteinExistence type="inferred from homology"/>
<dbReference type="EMBL" id="VCBC01000016">
    <property type="protein sequence ID" value="TLU61464.1"/>
    <property type="molecule type" value="Genomic_DNA"/>
</dbReference>
<evidence type="ECO:0000313" key="7">
    <source>
        <dbReference type="EMBL" id="TLU61464.1"/>
    </source>
</evidence>
<sequence>MFLTVFLICMALGMLVGFLAGLLGIGGGLIIVPALVFVLPMLDIQGEIALHIALATSLASIVVTSSTAAFNHYKIGNIPLPLAKVLAPFVAIGAIMGAVIADELSTKVLTVFFSSFVILLACYMLFSIRQTVHRNLPQKKFLRGVATITGVIASLMGISGGAIMVPFLTYCGVNILRAIGVSTACGMIVSLFGTVAYIFAGMGHDNIPDWSIGYVYLPAVLGISLTSTILASYGVKLATQLPVKTIKKVFAAFLIVVAIEMMI</sequence>
<feature type="transmembrane region" description="Helical" evidence="6">
    <location>
        <begin position="212"/>
        <end position="233"/>
    </location>
</feature>
<keyword evidence="3 6" id="KW-0812">Transmembrane</keyword>
<feature type="transmembrane region" description="Helical" evidence="6">
    <location>
        <begin position="147"/>
        <end position="169"/>
    </location>
</feature>
<evidence type="ECO:0000256" key="4">
    <source>
        <dbReference type="ARBA" id="ARBA00022989"/>
    </source>
</evidence>
<dbReference type="Pfam" id="PF01925">
    <property type="entry name" value="TauE"/>
    <property type="match status" value="1"/>
</dbReference>
<evidence type="ECO:0000256" key="3">
    <source>
        <dbReference type="ARBA" id="ARBA00022692"/>
    </source>
</evidence>
<protein>
    <recommendedName>
        <fullName evidence="6">Probable membrane transporter protein</fullName>
    </recommendedName>
</protein>
<dbReference type="PANTHER" id="PTHR43483">
    <property type="entry name" value="MEMBRANE TRANSPORTER PROTEIN HI_0806-RELATED"/>
    <property type="match status" value="1"/>
</dbReference>
<dbReference type="Proteomes" id="UP000307790">
    <property type="component" value="Unassembled WGS sequence"/>
</dbReference>
<feature type="transmembrane region" description="Helical" evidence="6">
    <location>
        <begin position="107"/>
        <end position="126"/>
    </location>
</feature>
<keyword evidence="8" id="KW-1185">Reference proteome</keyword>
<evidence type="ECO:0000256" key="2">
    <source>
        <dbReference type="ARBA" id="ARBA00009142"/>
    </source>
</evidence>
<evidence type="ECO:0000313" key="8">
    <source>
        <dbReference type="Proteomes" id="UP000307790"/>
    </source>
</evidence>
<comment type="subcellular location">
    <subcellularLocation>
        <location evidence="6">Cell membrane</location>
        <topology evidence="6">Multi-pass membrane protein</topology>
    </subcellularLocation>
    <subcellularLocation>
        <location evidence="1">Membrane</location>
        <topology evidence="1">Multi-pass membrane protein</topology>
    </subcellularLocation>
</comment>
<dbReference type="OrthoDB" id="457670at2"/>
<evidence type="ECO:0000256" key="6">
    <source>
        <dbReference type="RuleBase" id="RU363041"/>
    </source>
</evidence>
<keyword evidence="4 6" id="KW-1133">Transmembrane helix</keyword>
<dbReference type="RefSeq" id="WP_138320961.1">
    <property type="nucleotide sequence ID" value="NZ_VCBC01000016.1"/>
</dbReference>
<comment type="caution">
    <text evidence="7">The sequence shown here is derived from an EMBL/GenBank/DDBJ whole genome shotgun (WGS) entry which is preliminary data.</text>
</comment>
<evidence type="ECO:0000256" key="5">
    <source>
        <dbReference type="ARBA" id="ARBA00023136"/>
    </source>
</evidence>
<dbReference type="InterPro" id="IPR002781">
    <property type="entry name" value="TM_pro_TauE-like"/>
</dbReference>
<organism evidence="7 8">
    <name type="scientific">Thalassotalea litorea</name>
    <dbReference type="NCBI Taxonomy" id="2020715"/>
    <lineage>
        <taxon>Bacteria</taxon>
        <taxon>Pseudomonadati</taxon>
        <taxon>Pseudomonadota</taxon>
        <taxon>Gammaproteobacteria</taxon>
        <taxon>Alteromonadales</taxon>
        <taxon>Colwelliaceae</taxon>
        <taxon>Thalassotalea</taxon>
    </lineage>
</organism>
<feature type="transmembrane region" description="Helical" evidence="6">
    <location>
        <begin position="82"/>
        <end position="101"/>
    </location>
</feature>